<dbReference type="PANTHER" id="PTHR11601:SF34">
    <property type="entry name" value="CYSTEINE DESULFURASE"/>
    <property type="match status" value="1"/>
</dbReference>
<evidence type="ECO:0000256" key="1">
    <source>
        <dbReference type="ARBA" id="ARBA00001933"/>
    </source>
</evidence>
<dbReference type="Gene3D" id="3.40.640.10">
    <property type="entry name" value="Type I PLP-dependent aspartate aminotransferase-like (Major domain)"/>
    <property type="match status" value="1"/>
</dbReference>
<evidence type="ECO:0000259" key="11">
    <source>
        <dbReference type="Pfam" id="PF00266"/>
    </source>
</evidence>
<dbReference type="FunFam" id="3.40.640.10:FF:000084">
    <property type="entry name" value="IscS-like cysteine desulfurase"/>
    <property type="match status" value="1"/>
</dbReference>
<dbReference type="RefSeq" id="WP_069643822.1">
    <property type="nucleotide sequence ID" value="NZ_MIJE01000032.1"/>
</dbReference>
<evidence type="ECO:0000313" key="13">
    <source>
        <dbReference type="Proteomes" id="UP000094296"/>
    </source>
</evidence>
<comment type="similarity">
    <text evidence="2">Belongs to the class-V pyridoxal-phosphate-dependent aminotransferase family. NifS/IscS subfamily.</text>
</comment>
<feature type="domain" description="Aminotransferase class V" evidence="11">
    <location>
        <begin position="2"/>
        <end position="364"/>
    </location>
</feature>
<dbReference type="SUPFAM" id="SSF53383">
    <property type="entry name" value="PLP-dependent transferases"/>
    <property type="match status" value="1"/>
</dbReference>
<dbReference type="InterPro" id="IPR016454">
    <property type="entry name" value="Cysteine_dSase"/>
</dbReference>
<dbReference type="EMBL" id="MIJE01000032">
    <property type="protein sequence ID" value="OEF96316.1"/>
    <property type="molecule type" value="Genomic_DNA"/>
</dbReference>
<name>A0A1E5G0F5_9FIRM</name>
<evidence type="ECO:0000256" key="5">
    <source>
        <dbReference type="ARBA" id="ARBA00022723"/>
    </source>
</evidence>
<dbReference type="InterPro" id="IPR000192">
    <property type="entry name" value="Aminotrans_V_dom"/>
</dbReference>
<evidence type="ECO:0000313" key="12">
    <source>
        <dbReference type="EMBL" id="OEF96316.1"/>
    </source>
</evidence>
<keyword evidence="5" id="KW-0479">Metal-binding</keyword>
<dbReference type="EC" id="2.8.1.7" evidence="3"/>
<dbReference type="InterPro" id="IPR015421">
    <property type="entry name" value="PyrdxlP-dep_Trfase_major"/>
</dbReference>
<reference evidence="12 13" key="1">
    <citation type="submission" date="2016-09" db="EMBL/GenBank/DDBJ databases">
        <title>Draft genome sequence for the type strain of Desulfuribacillus alkaliarsenatis AHT28, an obligately anaerobic, sulfidogenic bacterium isolated from Russian soda lake sediments.</title>
        <authorList>
            <person name="Abin C.A."/>
            <person name="Hollibaugh J.T."/>
        </authorList>
    </citation>
    <scope>NUCLEOTIDE SEQUENCE [LARGE SCALE GENOMIC DNA]</scope>
    <source>
        <strain evidence="12 13">AHT28</strain>
    </source>
</reference>
<evidence type="ECO:0000256" key="10">
    <source>
        <dbReference type="RuleBase" id="RU004504"/>
    </source>
</evidence>
<accession>A0A1E5G0F5</accession>
<evidence type="ECO:0000256" key="4">
    <source>
        <dbReference type="ARBA" id="ARBA00022679"/>
    </source>
</evidence>
<keyword evidence="6" id="KW-0663">Pyridoxal phosphate</keyword>
<dbReference type="Proteomes" id="UP000094296">
    <property type="component" value="Unassembled WGS sequence"/>
</dbReference>
<dbReference type="GO" id="GO:0031071">
    <property type="term" value="F:cysteine desulfurase activity"/>
    <property type="evidence" value="ECO:0007669"/>
    <property type="project" value="UniProtKB-EC"/>
</dbReference>
<keyword evidence="7" id="KW-0408">Iron</keyword>
<evidence type="ECO:0000256" key="3">
    <source>
        <dbReference type="ARBA" id="ARBA00012239"/>
    </source>
</evidence>
<dbReference type="PROSITE" id="PS00595">
    <property type="entry name" value="AA_TRANSFER_CLASS_5"/>
    <property type="match status" value="1"/>
</dbReference>
<evidence type="ECO:0000256" key="8">
    <source>
        <dbReference type="ARBA" id="ARBA00023014"/>
    </source>
</evidence>
<comment type="catalytic activity">
    <reaction evidence="9">
        <text>(sulfur carrier)-H + L-cysteine = (sulfur carrier)-SH + L-alanine</text>
        <dbReference type="Rhea" id="RHEA:43892"/>
        <dbReference type="Rhea" id="RHEA-COMP:14737"/>
        <dbReference type="Rhea" id="RHEA-COMP:14739"/>
        <dbReference type="ChEBI" id="CHEBI:29917"/>
        <dbReference type="ChEBI" id="CHEBI:35235"/>
        <dbReference type="ChEBI" id="CHEBI:57972"/>
        <dbReference type="ChEBI" id="CHEBI:64428"/>
        <dbReference type="EC" id="2.8.1.7"/>
    </reaction>
</comment>
<dbReference type="GO" id="GO:0051536">
    <property type="term" value="F:iron-sulfur cluster binding"/>
    <property type="evidence" value="ECO:0007669"/>
    <property type="project" value="UniProtKB-KW"/>
</dbReference>
<protein>
    <recommendedName>
        <fullName evidence="3">cysteine desulfurase</fullName>
        <ecNumber evidence="3">2.8.1.7</ecNumber>
    </recommendedName>
</protein>
<keyword evidence="8" id="KW-0411">Iron-sulfur</keyword>
<evidence type="ECO:0000256" key="7">
    <source>
        <dbReference type="ARBA" id="ARBA00023004"/>
    </source>
</evidence>
<dbReference type="InterPro" id="IPR020578">
    <property type="entry name" value="Aminotrans_V_PyrdxlP_BS"/>
</dbReference>
<dbReference type="GO" id="GO:0046872">
    <property type="term" value="F:metal ion binding"/>
    <property type="evidence" value="ECO:0007669"/>
    <property type="project" value="UniProtKB-KW"/>
</dbReference>
<dbReference type="Gene3D" id="3.90.1150.10">
    <property type="entry name" value="Aspartate Aminotransferase, domain 1"/>
    <property type="match status" value="1"/>
</dbReference>
<sequence>MIYLDNAATTPLYPEVKEHMVEHINSDSFGNPSSVHRAGRKGKALLEDARELIANTINATPGEIIFTGSGTESINSAIIGTAYANILRGKHIITSAVEHHAVLNTCEYLEQQGWDVTYLPVDSKGWVNPQHVLEAIRKDTILVSIMYVNNEVGTIQAIEEIARVTSRYNITLHSDMVQAYGKLKIDVKSLPVDLISVSAHKIHGPKGVGLLYIKQKLAWSPYIFGGKQERGRRAGTENMPGILGFAKAAEITYNKLDATSRYLQGLKDTFINVLNTHLDSSKYTLNEADKVIPSILNISFKGIDAESLLIALDLASIACSHGSACTSGSLEPSHVLEAMGLDKESIQGALRFSFSELNNREEIETAALTVANLVKKMQK</sequence>
<evidence type="ECO:0000256" key="6">
    <source>
        <dbReference type="ARBA" id="ARBA00022898"/>
    </source>
</evidence>
<evidence type="ECO:0000256" key="9">
    <source>
        <dbReference type="ARBA" id="ARBA00050776"/>
    </source>
</evidence>
<dbReference type="PANTHER" id="PTHR11601">
    <property type="entry name" value="CYSTEINE DESULFURYLASE FAMILY MEMBER"/>
    <property type="match status" value="1"/>
</dbReference>
<proteinExistence type="inferred from homology"/>
<dbReference type="PIRSF" id="PIRSF005572">
    <property type="entry name" value="NifS"/>
    <property type="match status" value="1"/>
</dbReference>
<comment type="cofactor">
    <cofactor evidence="1 10">
        <name>pyridoxal 5'-phosphate</name>
        <dbReference type="ChEBI" id="CHEBI:597326"/>
    </cofactor>
</comment>
<dbReference type="Gene3D" id="1.10.260.50">
    <property type="match status" value="1"/>
</dbReference>
<comment type="caution">
    <text evidence="12">The sequence shown here is derived from an EMBL/GenBank/DDBJ whole genome shotgun (WGS) entry which is preliminary data.</text>
</comment>
<keyword evidence="13" id="KW-1185">Reference proteome</keyword>
<keyword evidence="4" id="KW-0808">Transferase</keyword>
<dbReference type="InterPro" id="IPR015424">
    <property type="entry name" value="PyrdxlP-dep_Trfase"/>
</dbReference>
<gene>
    <name evidence="12" type="ORF">BHF68_09155</name>
</gene>
<dbReference type="InterPro" id="IPR015422">
    <property type="entry name" value="PyrdxlP-dep_Trfase_small"/>
</dbReference>
<dbReference type="AlphaFoldDB" id="A0A1E5G0F5"/>
<dbReference type="NCBIfam" id="NF002806">
    <property type="entry name" value="PRK02948.1"/>
    <property type="match status" value="1"/>
</dbReference>
<organism evidence="12 13">
    <name type="scientific">Desulfuribacillus alkaliarsenatis</name>
    <dbReference type="NCBI Taxonomy" id="766136"/>
    <lineage>
        <taxon>Bacteria</taxon>
        <taxon>Bacillati</taxon>
        <taxon>Bacillota</taxon>
        <taxon>Desulfuribacillia</taxon>
        <taxon>Desulfuribacillales</taxon>
        <taxon>Desulfuribacillaceae</taxon>
        <taxon>Desulfuribacillus</taxon>
    </lineage>
</organism>
<evidence type="ECO:0000256" key="2">
    <source>
        <dbReference type="ARBA" id="ARBA00006490"/>
    </source>
</evidence>
<dbReference type="Pfam" id="PF00266">
    <property type="entry name" value="Aminotran_5"/>
    <property type="match status" value="1"/>
</dbReference>
<dbReference type="STRING" id="766136.BHF68_09155"/>